<keyword evidence="2" id="KW-0288">FMN</keyword>
<dbReference type="AlphaFoldDB" id="A0AA39QH53"/>
<dbReference type="GO" id="GO:0018580">
    <property type="term" value="F:nitronate monooxygenase activity"/>
    <property type="evidence" value="ECO:0007669"/>
    <property type="project" value="InterPro"/>
</dbReference>
<dbReference type="Gene3D" id="3.20.20.70">
    <property type="entry name" value="Aldolase class I"/>
    <property type="match status" value="1"/>
</dbReference>
<evidence type="ECO:0000256" key="3">
    <source>
        <dbReference type="ARBA" id="ARBA00023002"/>
    </source>
</evidence>
<comment type="caution">
    <text evidence="4">The sequence shown here is derived from an EMBL/GenBank/DDBJ whole genome shotgun (WGS) entry which is preliminary data.</text>
</comment>
<dbReference type="InterPro" id="IPR004136">
    <property type="entry name" value="NMO"/>
</dbReference>
<dbReference type="EMBL" id="JAUEPU010000004">
    <property type="protein sequence ID" value="KAK0502848.1"/>
    <property type="molecule type" value="Genomic_DNA"/>
</dbReference>
<dbReference type="PANTHER" id="PTHR32332:SF31">
    <property type="entry name" value="2-NITROPROPANE DIOXYGENASE FAMILY, PUTATIVE (AFU_ORTHOLOGUE AFUA_2G09850)-RELATED"/>
    <property type="match status" value="1"/>
</dbReference>
<evidence type="ECO:0000313" key="4">
    <source>
        <dbReference type="EMBL" id="KAK0502848.1"/>
    </source>
</evidence>
<dbReference type="InterPro" id="IPR013785">
    <property type="entry name" value="Aldolase_TIM"/>
</dbReference>
<dbReference type="CDD" id="cd04730">
    <property type="entry name" value="NPD_like"/>
    <property type="match status" value="1"/>
</dbReference>
<dbReference type="SUPFAM" id="SSF51412">
    <property type="entry name" value="Inosine monophosphate dehydrogenase (IMPDH)"/>
    <property type="match status" value="1"/>
</dbReference>
<evidence type="ECO:0000256" key="2">
    <source>
        <dbReference type="ARBA" id="ARBA00022643"/>
    </source>
</evidence>
<organism evidence="4 5">
    <name type="scientific">Armillaria luteobubalina</name>
    <dbReference type="NCBI Taxonomy" id="153913"/>
    <lineage>
        <taxon>Eukaryota</taxon>
        <taxon>Fungi</taxon>
        <taxon>Dikarya</taxon>
        <taxon>Basidiomycota</taxon>
        <taxon>Agaricomycotina</taxon>
        <taxon>Agaricomycetes</taxon>
        <taxon>Agaricomycetidae</taxon>
        <taxon>Agaricales</taxon>
        <taxon>Marasmiineae</taxon>
        <taxon>Physalacriaceae</taxon>
        <taxon>Armillaria</taxon>
    </lineage>
</organism>
<sequence length="351" mass="36884">MPSSYPVFSTPLTKLFKINHPVMLAGMNVAAGPRLAATVTNAGGIGVIGGVQQTPKFLQGSIEELKEYLEDKNAPFGVDLLIPQVGGNARKTNIDYTGGQLSELLDVIISGGAKLFVCAVGVPPRWAVDKLHDAGIVVMNMIGHPKHVAKALEQGVDVICAQGGEGGGHTGDTPFSILIPAVVDLCKDAKSPLTGEPVIVVAAGGIADGRGLAASLAYGASGVWVGTRFVASVEAGAPPIHKQSIVKAGYDDIARTVIYTGRPMSVLKTPYTSDWETRRRAEIETLTSQGLVPHNVELEKHPEKSLEGRTWLMGKVAGSIKEIKWAKEIVDELVMTAAKSLQSANGLAAKL</sequence>
<accession>A0AA39QH53</accession>
<keyword evidence="5" id="KW-1185">Reference proteome</keyword>
<dbReference type="GO" id="GO:0051213">
    <property type="term" value="F:dioxygenase activity"/>
    <property type="evidence" value="ECO:0007669"/>
    <property type="project" value="UniProtKB-KW"/>
</dbReference>
<proteinExistence type="predicted"/>
<dbReference type="Proteomes" id="UP001175228">
    <property type="component" value="Unassembled WGS sequence"/>
</dbReference>
<dbReference type="PANTHER" id="PTHR32332">
    <property type="entry name" value="2-NITROPROPANE DIOXYGENASE"/>
    <property type="match status" value="1"/>
</dbReference>
<evidence type="ECO:0000313" key="5">
    <source>
        <dbReference type="Proteomes" id="UP001175228"/>
    </source>
</evidence>
<keyword evidence="4" id="KW-0223">Dioxygenase</keyword>
<keyword evidence="1" id="KW-0285">Flavoprotein</keyword>
<gene>
    <name evidence="4" type="ORF">EDD18DRAFT_608848</name>
</gene>
<keyword evidence="3" id="KW-0560">Oxidoreductase</keyword>
<name>A0AA39QH53_9AGAR</name>
<dbReference type="Pfam" id="PF03060">
    <property type="entry name" value="NMO"/>
    <property type="match status" value="1"/>
</dbReference>
<protein>
    <submittedName>
        <fullName evidence="4">2-nitropropane dioxygenase</fullName>
    </submittedName>
</protein>
<reference evidence="4" key="1">
    <citation type="submission" date="2023-06" db="EMBL/GenBank/DDBJ databases">
        <authorList>
            <consortium name="Lawrence Berkeley National Laboratory"/>
            <person name="Ahrendt S."/>
            <person name="Sahu N."/>
            <person name="Indic B."/>
            <person name="Wong-Bajracharya J."/>
            <person name="Merenyi Z."/>
            <person name="Ke H.-M."/>
            <person name="Monk M."/>
            <person name="Kocsube S."/>
            <person name="Drula E."/>
            <person name="Lipzen A."/>
            <person name="Balint B."/>
            <person name="Henrissat B."/>
            <person name="Andreopoulos B."/>
            <person name="Martin F.M."/>
            <person name="Harder C.B."/>
            <person name="Rigling D."/>
            <person name="Ford K.L."/>
            <person name="Foster G.D."/>
            <person name="Pangilinan J."/>
            <person name="Papanicolaou A."/>
            <person name="Barry K."/>
            <person name="LaButti K."/>
            <person name="Viragh M."/>
            <person name="Koriabine M."/>
            <person name="Yan M."/>
            <person name="Riley R."/>
            <person name="Champramary S."/>
            <person name="Plett K.L."/>
            <person name="Tsai I.J."/>
            <person name="Slot J."/>
            <person name="Sipos G."/>
            <person name="Plett J."/>
            <person name="Nagy L.G."/>
            <person name="Grigoriev I.V."/>
        </authorList>
    </citation>
    <scope>NUCLEOTIDE SEQUENCE</scope>
    <source>
        <strain evidence="4">HWK02</strain>
    </source>
</reference>
<evidence type="ECO:0000256" key="1">
    <source>
        <dbReference type="ARBA" id="ARBA00022630"/>
    </source>
</evidence>